<evidence type="ECO:0008006" key="5">
    <source>
        <dbReference type="Google" id="ProtNLM"/>
    </source>
</evidence>
<gene>
    <name evidence="3" type="ORF">OCS_03761</name>
</gene>
<evidence type="ECO:0000256" key="1">
    <source>
        <dbReference type="SAM" id="MobiDB-lite"/>
    </source>
</evidence>
<organism evidence="3 4">
    <name type="scientific">Ophiocordyceps sinensis (strain Co18 / CGMCC 3.14243)</name>
    <name type="common">Yarsagumba caterpillar fungus</name>
    <name type="synonym">Hirsutella sinensis</name>
    <dbReference type="NCBI Taxonomy" id="911162"/>
    <lineage>
        <taxon>Eukaryota</taxon>
        <taxon>Fungi</taxon>
        <taxon>Dikarya</taxon>
        <taxon>Ascomycota</taxon>
        <taxon>Pezizomycotina</taxon>
        <taxon>Sordariomycetes</taxon>
        <taxon>Hypocreomycetidae</taxon>
        <taxon>Hypocreales</taxon>
        <taxon>Ophiocordycipitaceae</taxon>
        <taxon>Ophiocordyceps</taxon>
    </lineage>
</organism>
<feature type="chain" id="PRO_5004605867" description="Pentapeptide MXKDX repeat protein" evidence="2">
    <location>
        <begin position="18"/>
        <end position="72"/>
    </location>
</feature>
<keyword evidence="2" id="KW-0732">Signal</keyword>
<name>T5AD55_OPHSC</name>
<dbReference type="HOGENOM" id="CLU_2722862_0_0_1"/>
<accession>T5AD55</accession>
<protein>
    <recommendedName>
        <fullName evidence="5">Pentapeptide MXKDX repeat protein</fullName>
    </recommendedName>
</protein>
<reference evidence="3 4" key="1">
    <citation type="journal article" date="2013" name="Chin. Sci. Bull.">
        <title>Genome survey uncovers the secrets of sex and lifestyle in caterpillar fungus.</title>
        <authorList>
            <person name="Hu X."/>
            <person name="Zhang Y."/>
            <person name="Xiao G."/>
            <person name="Zheng P."/>
            <person name="Xia Y."/>
            <person name="Zhang X."/>
            <person name="St Leger R.J."/>
            <person name="Liu X."/>
            <person name="Wang C."/>
        </authorList>
    </citation>
    <scope>NUCLEOTIDE SEQUENCE [LARGE SCALE GENOMIC DNA]</scope>
    <source>
        <strain evidence="4">Co18 / CGMCC 3.14243</strain>
        <tissue evidence="3">Fruit-body</tissue>
    </source>
</reference>
<feature type="compositionally biased region" description="Basic residues" evidence="1">
    <location>
        <begin position="60"/>
        <end position="72"/>
    </location>
</feature>
<proteinExistence type="predicted"/>
<dbReference type="Proteomes" id="UP000019374">
    <property type="component" value="Unassembled WGS sequence"/>
</dbReference>
<feature type="region of interest" description="Disordered" evidence="1">
    <location>
        <begin position="40"/>
        <end position="72"/>
    </location>
</feature>
<sequence>MKISAILAACLASGALAASAGAQQGAAGSKLQAINNSALNDAQHGTMDGKANVRRADMRGKKKKRKKRKRSL</sequence>
<evidence type="ECO:0000313" key="4">
    <source>
        <dbReference type="Proteomes" id="UP000019374"/>
    </source>
</evidence>
<feature type="signal peptide" evidence="2">
    <location>
        <begin position="1"/>
        <end position="17"/>
    </location>
</feature>
<dbReference type="AlphaFoldDB" id="T5AD55"/>
<evidence type="ECO:0000313" key="3">
    <source>
        <dbReference type="EMBL" id="EQL00524.1"/>
    </source>
</evidence>
<evidence type="ECO:0000256" key="2">
    <source>
        <dbReference type="SAM" id="SignalP"/>
    </source>
</evidence>
<dbReference type="EMBL" id="KE652788">
    <property type="protein sequence ID" value="EQL00524.1"/>
    <property type="molecule type" value="Genomic_DNA"/>
</dbReference>